<dbReference type="InterPro" id="IPR011051">
    <property type="entry name" value="RmlC_Cupin_sf"/>
</dbReference>
<dbReference type="InterPro" id="IPR014710">
    <property type="entry name" value="RmlC-like_jellyroll"/>
</dbReference>
<dbReference type="CDD" id="cd02208">
    <property type="entry name" value="cupin_RmlC-like"/>
    <property type="match status" value="1"/>
</dbReference>
<proteinExistence type="predicted"/>
<dbReference type="RefSeq" id="WP_174360896.1">
    <property type="nucleotide sequence ID" value="NZ_SUQN01000004.1"/>
</dbReference>
<gene>
    <name evidence="1" type="ORF">FCH32_11155</name>
</gene>
<keyword evidence="2" id="KW-1185">Reference proteome</keyword>
<organism evidence="1 2">
    <name type="scientific">Citrobacter gillenii</name>
    <dbReference type="NCBI Taxonomy" id="67828"/>
    <lineage>
        <taxon>Bacteria</taxon>
        <taxon>Pseudomonadati</taxon>
        <taxon>Pseudomonadota</taxon>
        <taxon>Gammaproteobacteria</taxon>
        <taxon>Enterobacterales</taxon>
        <taxon>Enterobacteriaceae</taxon>
        <taxon>Citrobacter</taxon>
        <taxon>Citrobacter freundii complex</taxon>
    </lineage>
</organism>
<sequence length="149" mass="16880">MPSMKDRVDKINWKMMYDPKKVTEIISSKSITNWAKLHPLTVIPNRIDKSLIPIDFKMFRLLSVTTVAPGVKVVPHSHDEPVFRFFLKGSVLLNGVKYEEGDWILIPEGVEYELTTEDGYTALVDYGVQCGAPHNGDVLSPLRSKPEHD</sequence>
<dbReference type="Proteomes" id="UP000729009">
    <property type="component" value="Unassembled WGS sequence"/>
</dbReference>
<evidence type="ECO:0000313" key="1">
    <source>
        <dbReference type="EMBL" id="NTZ50856.1"/>
    </source>
</evidence>
<comment type="caution">
    <text evidence="1">The sequence shown here is derived from an EMBL/GenBank/DDBJ whole genome shotgun (WGS) entry which is preliminary data.</text>
</comment>
<protein>
    <recommendedName>
        <fullName evidence="3">Cupin domain-containing protein</fullName>
    </recommendedName>
</protein>
<name>A0ABD6M2C6_9ENTR</name>
<dbReference type="Gene3D" id="2.60.120.10">
    <property type="entry name" value="Jelly Rolls"/>
    <property type="match status" value="1"/>
</dbReference>
<accession>A0ABD6M2C6</accession>
<dbReference type="EMBL" id="SUQN01000004">
    <property type="protein sequence ID" value="NTZ50856.1"/>
    <property type="molecule type" value="Genomic_DNA"/>
</dbReference>
<evidence type="ECO:0000313" key="2">
    <source>
        <dbReference type="Proteomes" id="UP000729009"/>
    </source>
</evidence>
<dbReference type="AlphaFoldDB" id="A0ABD6M2C6"/>
<evidence type="ECO:0008006" key="3">
    <source>
        <dbReference type="Google" id="ProtNLM"/>
    </source>
</evidence>
<reference evidence="1 2" key="1">
    <citation type="submission" date="2019-05" db="EMBL/GenBank/DDBJ databases">
        <title>Draft genomes of bacterial isolates retrieved from different Forrest soils.</title>
        <authorList>
            <person name="Soares-Castro P."/>
            <person name="Santos P.M."/>
        </authorList>
    </citation>
    <scope>NUCLEOTIDE SEQUENCE [LARGE SCALE GENOMIC DNA]</scope>
    <source>
        <strain evidence="1 2">UMG736</strain>
    </source>
</reference>
<dbReference type="SUPFAM" id="SSF51182">
    <property type="entry name" value="RmlC-like cupins"/>
    <property type="match status" value="1"/>
</dbReference>